<evidence type="ECO:0000313" key="1">
    <source>
        <dbReference type="EMBL" id="JAD68742.1"/>
    </source>
</evidence>
<reference evidence="1" key="2">
    <citation type="journal article" date="2015" name="Data Brief">
        <title>Shoot transcriptome of the giant reed, Arundo donax.</title>
        <authorList>
            <person name="Barrero R.A."/>
            <person name="Guerrero F.D."/>
            <person name="Moolhuijzen P."/>
            <person name="Goolsby J.A."/>
            <person name="Tidwell J."/>
            <person name="Bellgard S.E."/>
            <person name="Bellgard M.I."/>
        </authorList>
    </citation>
    <scope>NUCLEOTIDE SEQUENCE</scope>
    <source>
        <tissue evidence="1">Shoot tissue taken approximately 20 cm above the soil surface</tissue>
    </source>
</reference>
<accession>A0A0A9T6X7</accession>
<sequence length="19" mass="2226">MTPARLITSSFFRPVRSMK</sequence>
<dbReference type="EMBL" id="GBRH01229153">
    <property type="protein sequence ID" value="JAD68742.1"/>
    <property type="molecule type" value="Transcribed_RNA"/>
</dbReference>
<organism evidence="1">
    <name type="scientific">Arundo donax</name>
    <name type="common">Giant reed</name>
    <name type="synonym">Donax arundinaceus</name>
    <dbReference type="NCBI Taxonomy" id="35708"/>
    <lineage>
        <taxon>Eukaryota</taxon>
        <taxon>Viridiplantae</taxon>
        <taxon>Streptophyta</taxon>
        <taxon>Embryophyta</taxon>
        <taxon>Tracheophyta</taxon>
        <taxon>Spermatophyta</taxon>
        <taxon>Magnoliopsida</taxon>
        <taxon>Liliopsida</taxon>
        <taxon>Poales</taxon>
        <taxon>Poaceae</taxon>
        <taxon>PACMAD clade</taxon>
        <taxon>Arundinoideae</taxon>
        <taxon>Arundineae</taxon>
        <taxon>Arundo</taxon>
    </lineage>
</organism>
<proteinExistence type="predicted"/>
<reference evidence="1" key="1">
    <citation type="submission" date="2014-09" db="EMBL/GenBank/DDBJ databases">
        <authorList>
            <person name="Magalhaes I.L.F."/>
            <person name="Oliveira U."/>
            <person name="Santos F.R."/>
            <person name="Vidigal T.H.D.A."/>
            <person name="Brescovit A.D."/>
            <person name="Santos A.J."/>
        </authorList>
    </citation>
    <scope>NUCLEOTIDE SEQUENCE</scope>
    <source>
        <tissue evidence="1">Shoot tissue taken approximately 20 cm above the soil surface</tissue>
    </source>
</reference>
<name>A0A0A9T6X7_ARUDO</name>
<protein>
    <submittedName>
        <fullName evidence="1">INT2</fullName>
    </submittedName>
</protein>
<dbReference type="AlphaFoldDB" id="A0A0A9T6X7"/>